<reference evidence="2" key="2">
    <citation type="journal article" date="2019" name="IMA Fungus">
        <title>Genome sequencing and comparison of five Tilletia species to identify candidate genes for the detection of regulated species infecting wheat.</title>
        <authorList>
            <person name="Nguyen H.D.T."/>
            <person name="Sultana T."/>
            <person name="Kesanakurti P."/>
            <person name="Hambleton S."/>
        </authorList>
    </citation>
    <scope>NUCLEOTIDE SEQUENCE</scope>
    <source>
        <strain evidence="2">DAOMC 236416</strain>
    </source>
</reference>
<feature type="region of interest" description="Disordered" evidence="1">
    <location>
        <begin position="267"/>
        <end position="306"/>
    </location>
</feature>
<comment type="caution">
    <text evidence="2">The sequence shown here is derived from an EMBL/GenBank/DDBJ whole genome shotgun (WGS) entry which is preliminary data.</text>
</comment>
<dbReference type="Proteomes" id="UP000077521">
    <property type="component" value="Unassembled WGS sequence"/>
</dbReference>
<feature type="non-terminal residue" evidence="2">
    <location>
        <position position="1"/>
    </location>
</feature>
<sequence>MNGSCDVQQGLHGLGGMRMADGFGAHALLASLEKGHGRYWLAMSPLDQSIAIGRPMLSFPKSRLRVTCLAAGISWAEDPTNEVTDQDACNCVRALLRRVELGSDLAAPTEIKGDAFRALASCVHQANATVTAARSSLEALRLWVRSISDRRDDAERRVMQLFAKAVMESGDYGEVLQVRVNRMPLDTSDGDLKQLLGAVVNAASPPPRGSAAARGVGQGSNSPKSPDALAGTWLRHEAVVDLSPKAVVRSKPARTVVNGNVLLTVRKVPASPSCSPSTPSSTSSSSEAVVQVTQAPLKADEVDSKR</sequence>
<evidence type="ECO:0000313" key="2">
    <source>
        <dbReference type="EMBL" id="KAE8235393.1"/>
    </source>
</evidence>
<evidence type="ECO:0000256" key="1">
    <source>
        <dbReference type="SAM" id="MobiDB-lite"/>
    </source>
</evidence>
<organism evidence="2 3">
    <name type="scientific">Tilletia indica</name>
    <dbReference type="NCBI Taxonomy" id="43049"/>
    <lineage>
        <taxon>Eukaryota</taxon>
        <taxon>Fungi</taxon>
        <taxon>Dikarya</taxon>
        <taxon>Basidiomycota</taxon>
        <taxon>Ustilaginomycotina</taxon>
        <taxon>Exobasidiomycetes</taxon>
        <taxon>Tilletiales</taxon>
        <taxon>Tilletiaceae</taxon>
        <taxon>Tilletia</taxon>
    </lineage>
</organism>
<dbReference type="Gene3D" id="1.10.10.1360">
    <property type="entry name" value="tRNA (Ile)-lysidine synthase"/>
    <property type="match status" value="1"/>
</dbReference>
<name>A0A8T8S952_9BASI</name>
<gene>
    <name evidence="2" type="ORF">A4X13_0g9512</name>
</gene>
<reference evidence="2" key="1">
    <citation type="submission" date="2016-04" db="EMBL/GenBank/DDBJ databases">
        <authorList>
            <person name="Nguyen H.D."/>
            <person name="Samba Siva P."/>
            <person name="Cullis J."/>
            <person name="Levesque C.A."/>
            <person name="Hambleton S."/>
        </authorList>
    </citation>
    <scope>NUCLEOTIDE SEQUENCE</scope>
    <source>
        <strain evidence="2">DAOMC 236416</strain>
    </source>
</reference>
<feature type="compositionally biased region" description="Low complexity" evidence="1">
    <location>
        <begin position="271"/>
        <end position="286"/>
    </location>
</feature>
<proteinExistence type="predicted"/>
<dbReference type="EMBL" id="LWDF02002795">
    <property type="protein sequence ID" value="KAE8235393.1"/>
    <property type="molecule type" value="Genomic_DNA"/>
</dbReference>
<protein>
    <submittedName>
        <fullName evidence="2">Uncharacterized protein</fullName>
    </submittedName>
</protein>
<accession>A0A8T8S952</accession>
<evidence type="ECO:0000313" key="3">
    <source>
        <dbReference type="Proteomes" id="UP000077521"/>
    </source>
</evidence>
<keyword evidence="3" id="KW-1185">Reference proteome</keyword>
<feature type="region of interest" description="Disordered" evidence="1">
    <location>
        <begin position="203"/>
        <end position="228"/>
    </location>
</feature>
<dbReference type="AlphaFoldDB" id="A0A8T8S952"/>